<accession>A0A3D9IU99</accession>
<dbReference type="InterPro" id="IPR011493">
    <property type="entry name" value="GLUG"/>
</dbReference>
<sequence>MKRVLSILTTIILMIGTFPLQALADTDAAMQGDGSASYPYIVMTLEQLNSVRNDLTAQYRLGADIDASETIDWNGGNGFEPIGGNGDSASQFTGGFDGAGHIIRNLNVNRPATDLVGLFGIVGPGGIVRDVGLDGGSVTGKLNTGGLAGRNLGEVASSFVTGSVSSSEGVVGGLVGYSGIGSTVNASYASGAVDGPVYVGGLVGRNDGAIRESHASGTVSGIDIVGGLAGGNEGGQISQSYAAGTVNGSGNNAGGLVGYNLSGIVTRSYAIGDVNGQINVGGLAGNTDFGGISESYATGFVNGQVRAGGLIGQNNGGELTDSFWDRETTLQSSACGYNNEGYPGATCTATALTVAEALTQSSYSAWDFTNVWFMIDGATRPFLRSEWSRTIGNAHQLQLMAMNVSADYTLARDIDFGAVLTDDSRSDIWATGSGTGAGFAPVGSDYHAPFTGKFDGANQAIKNLRINRPDADFVGLFGYLGSGGVVRNIGLEGGFISGRYSTGALVGESLGGTIAQAYSSVDVSGDSNVGGVVGQNNIGGIVRQSFATGRITGQFAVGGLTGRNEKGTINDAYSTGSVNGSSEVGGLVGRNVGGINRAYAVGRVTANGGSVGGLVGRNFEPVIASAYDSETSGHGDTGKGTPTMTAEMKRRATFESSWDFNTIWTIEEGRSYPTLRGAARSVGMDVAPPTVASAIIKREYGDRILVTFDEEVRIADVSGVSIESDEIGQTIVNVEGDGTKTLTFIVADAFEQGAAVTLSYNAQLGSIVDLAGNSMRGLANLTVYKSPSLEIEMKKADGSAYRSDEWTNASVTVSVYAEAGASEIAALAYTLDEGPEQAYTNGTPIELSEEGIHTISFQAADRAGNTISDRLAVKIDKTAPAVDFDPTGNETASASAAVQTTVSDSGSRVDASSLKYAWTTDISPPAAGWISFENEAVLTKSGADGDWYLHIRAADMAGNEAFAVAGRFRLIQQRTESGTSPGMGGYEEAALPDNVYSIGVNGREVQFEGGRIVIPAGAMNRLFRLSINEIRDTSPLPLAGGQRLASKVIEFTKDQAGKFDRDVTVSLRFNAGSIRREDAEVSLCWLDEELGGWVPLDNRKVDWEKGEISGTMNHFTKFAVLAIPVEKEEPAARFTDIQGHWAETFIMKMAEANAVGGYADDTFRPDRPITRAEFAAIWVRVLGLSDKKGKTFADTVNHWSEQAVSTAYAHGIVSGYDDRTFAPDEFITREQMAVMIVNALRSESVPARTNFADQSEISPWAKDAVITATESGILNGYPDNTMRPRLHATRAEAVSTIWRSLQD</sequence>
<organism evidence="3 4">
    <name type="scientific">Cohnella phaseoli</name>
    <dbReference type="NCBI Taxonomy" id="456490"/>
    <lineage>
        <taxon>Bacteria</taxon>
        <taxon>Bacillati</taxon>
        <taxon>Bacillota</taxon>
        <taxon>Bacilli</taxon>
        <taxon>Bacillales</taxon>
        <taxon>Paenibacillaceae</taxon>
        <taxon>Cohnella</taxon>
    </lineage>
</organism>
<feature type="domain" description="SLH" evidence="2">
    <location>
        <begin position="1129"/>
        <end position="1186"/>
    </location>
</feature>
<dbReference type="Pfam" id="PF00395">
    <property type="entry name" value="SLH"/>
    <property type="match status" value="3"/>
</dbReference>
<dbReference type="Gene3D" id="2.160.20.110">
    <property type="match status" value="2"/>
</dbReference>
<feature type="domain" description="SLH" evidence="2">
    <location>
        <begin position="1187"/>
        <end position="1250"/>
    </location>
</feature>
<dbReference type="RefSeq" id="WP_181917881.1">
    <property type="nucleotide sequence ID" value="NZ_QRDZ01000020.1"/>
</dbReference>
<dbReference type="InterPro" id="IPR058094">
    <property type="entry name" value="Ig-like_OmpL47-like"/>
</dbReference>
<dbReference type="PANTHER" id="PTHR43308:SF5">
    <property type="entry name" value="S-LAYER PROTEIN _ PEPTIDOGLYCAN ENDO-BETA-N-ACETYLGLUCOSAMINIDASE"/>
    <property type="match status" value="1"/>
</dbReference>
<evidence type="ECO:0000259" key="2">
    <source>
        <dbReference type="PROSITE" id="PS51272"/>
    </source>
</evidence>
<evidence type="ECO:0000313" key="3">
    <source>
        <dbReference type="EMBL" id="RED65275.1"/>
    </source>
</evidence>
<name>A0A3D9IU99_9BACL</name>
<dbReference type="InterPro" id="IPR001119">
    <property type="entry name" value="SLH_dom"/>
</dbReference>
<dbReference type="InterPro" id="IPR013783">
    <property type="entry name" value="Ig-like_fold"/>
</dbReference>
<dbReference type="InterPro" id="IPR051465">
    <property type="entry name" value="Cell_Envelope_Struct_Comp"/>
</dbReference>
<dbReference type="Proteomes" id="UP000256977">
    <property type="component" value="Unassembled WGS sequence"/>
</dbReference>
<reference evidence="3 4" key="1">
    <citation type="submission" date="2018-07" db="EMBL/GenBank/DDBJ databases">
        <title>Genomic Encyclopedia of Type Strains, Phase III (KMG-III): the genomes of soil and plant-associated and newly described type strains.</title>
        <authorList>
            <person name="Whitman W."/>
        </authorList>
    </citation>
    <scope>NUCLEOTIDE SEQUENCE [LARGE SCALE GENOMIC DNA]</scope>
    <source>
        <strain evidence="3 4">CECT 7287</strain>
    </source>
</reference>
<proteinExistence type="predicted"/>
<dbReference type="PANTHER" id="PTHR43308">
    <property type="entry name" value="OUTER MEMBRANE PROTEIN ALPHA-RELATED"/>
    <property type="match status" value="1"/>
</dbReference>
<comment type="caution">
    <text evidence="3">The sequence shown here is derived from an EMBL/GenBank/DDBJ whole genome shotgun (WGS) entry which is preliminary data.</text>
</comment>
<dbReference type="NCBIfam" id="NF047446">
    <property type="entry name" value="barrel_OmpL47"/>
    <property type="match status" value="1"/>
</dbReference>
<dbReference type="PROSITE" id="PS51272">
    <property type="entry name" value="SLH"/>
    <property type="match status" value="3"/>
</dbReference>
<keyword evidence="1" id="KW-0732">Signal</keyword>
<dbReference type="EMBL" id="QRDZ01000020">
    <property type="protein sequence ID" value="RED65275.1"/>
    <property type="molecule type" value="Genomic_DNA"/>
</dbReference>
<feature type="domain" description="SLH" evidence="2">
    <location>
        <begin position="1251"/>
        <end position="1303"/>
    </location>
</feature>
<evidence type="ECO:0000313" key="4">
    <source>
        <dbReference type="Proteomes" id="UP000256977"/>
    </source>
</evidence>
<feature type="signal peptide" evidence="1">
    <location>
        <begin position="1"/>
        <end position="24"/>
    </location>
</feature>
<evidence type="ECO:0000256" key="1">
    <source>
        <dbReference type="SAM" id="SignalP"/>
    </source>
</evidence>
<protein>
    <submittedName>
        <fullName evidence="3">GLUG motif-containing protein</fullName>
    </submittedName>
</protein>
<dbReference type="Pfam" id="PF07581">
    <property type="entry name" value="Glug"/>
    <property type="match status" value="1"/>
</dbReference>
<dbReference type="Gene3D" id="2.60.40.10">
    <property type="entry name" value="Immunoglobulins"/>
    <property type="match status" value="1"/>
</dbReference>
<gene>
    <name evidence="3" type="ORF">DFP98_12024</name>
</gene>
<feature type="chain" id="PRO_5017544637" evidence="1">
    <location>
        <begin position="25"/>
        <end position="1303"/>
    </location>
</feature>
<keyword evidence="4" id="KW-1185">Reference proteome</keyword>